<keyword evidence="1" id="KW-0732">Signal</keyword>
<evidence type="ECO:0000313" key="3">
    <source>
        <dbReference type="Proteomes" id="UP000001095"/>
    </source>
</evidence>
<dbReference type="RefSeq" id="WP_002711092.1">
    <property type="nucleotide sequence ID" value="NZ_KB375281.1"/>
</dbReference>
<dbReference type="HOGENOM" id="CLU_118465_0_0_5"/>
<gene>
    <name evidence="2" type="ORF">HMPREF9696_00226</name>
</gene>
<dbReference type="EMBL" id="AGWY01000001">
    <property type="protein sequence ID" value="EKS42683.1"/>
    <property type="molecule type" value="Genomic_DNA"/>
</dbReference>
<organism evidence="2 3">
    <name type="scientific">Afipia clevelandensis ATCC 49720</name>
    <dbReference type="NCBI Taxonomy" id="883079"/>
    <lineage>
        <taxon>Bacteria</taxon>
        <taxon>Pseudomonadati</taxon>
        <taxon>Pseudomonadota</taxon>
        <taxon>Alphaproteobacteria</taxon>
        <taxon>Hyphomicrobiales</taxon>
        <taxon>Nitrobacteraceae</taxon>
        <taxon>Afipia</taxon>
    </lineage>
</organism>
<sequence>MSFSAFRFDYRRFRIATLAAAALMAPALAQADSAPFANYAGNWSGSGSITIANSGTERIRCRGTYTVDGSGNNLHQVLRCASDSYKFELTSDIAAKGGNITGSWSEASRGVNGSVEGSIANGQVTALVQTNGYAATFNVTTRGNRQSVAISSKGELRAVNISLAKSN</sequence>
<evidence type="ECO:0008006" key="4">
    <source>
        <dbReference type="Google" id="ProtNLM"/>
    </source>
</evidence>
<proteinExistence type="predicted"/>
<feature type="chain" id="PRO_5003922220" description="Lipocalin-like domain-containing protein" evidence="1">
    <location>
        <begin position="32"/>
        <end position="167"/>
    </location>
</feature>
<name>K8PWE9_9BRAD</name>
<reference evidence="2 3" key="1">
    <citation type="submission" date="2012-04" db="EMBL/GenBank/DDBJ databases">
        <title>The Genome Sequence of Afipia clevelandensis ATCC 49720.</title>
        <authorList>
            <consortium name="The Broad Institute Genome Sequencing Platform"/>
            <person name="Earl A."/>
            <person name="Ward D."/>
            <person name="Feldgarden M."/>
            <person name="Gevers D."/>
            <person name="Huys G."/>
            <person name="Walker B."/>
            <person name="Young S.K."/>
            <person name="Zeng Q."/>
            <person name="Gargeya S."/>
            <person name="Fitzgerald M."/>
            <person name="Haas B."/>
            <person name="Abouelleil A."/>
            <person name="Alvarado L."/>
            <person name="Arachchi H.M."/>
            <person name="Berlin A."/>
            <person name="Chapman S.B."/>
            <person name="Goldberg J."/>
            <person name="Griggs A."/>
            <person name="Gujja S."/>
            <person name="Hansen M."/>
            <person name="Howarth C."/>
            <person name="Imamovic A."/>
            <person name="Larimer J."/>
            <person name="McCowen C."/>
            <person name="Montmayeur A."/>
            <person name="Murphy C."/>
            <person name="Neiman D."/>
            <person name="Pearson M."/>
            <person name="Priest M."/>
            <person name="Roberts A."/>
            <person name="Saif S."/>
            <person name="Shea T."/>
            <person name="Sisk P."/>
            <person name="Sykes S."/>
            <person name="Wortman J."/>
            <person name="Nusbaum C."/>
            <person name="Birren B."/>
        </authorList>
    </citation>
    <scope>NUCLEOTIDE SEQUENCE [LARGE SCALE GENOMIC DNA]</scope>
    <source>
        <strain evidence="2 3">ATCC 49720</strain>
    </source>
</reference>
<keyword evidence="3" id="KW-1185">Reference proteome</keyword>
<comment type="caution">
    <text evidence="2">The sequence shown here is derived from an EMBL/GenBank/DDBJ whole genome shotgun (WGS) entry which is preliminary data.</text>
</comment>
<evidence type="ECO:0000256" key="1">
    <source>
        <dbReference type="SAM" id="SignalP"/>
    </source>
</evidence>
<evidence type="ECO:0000313" key="2">
    <source>
        <dbReference type="EMBL" id="EKS42683.1"/>
    </source>
</evidence>
<accession>K8PWE9</accession>
<feature type="signal peptide" evidence="1">
    <location>
        <begin position="1"/>
        <end position="31"/>
    </location>
</feature>
<dbReference type="Proteomes" id="UP000001095">
    <property type="component" value="Unassembled WGS sequence"/>
</dbReference>
<protein>
    <recommendedName>
        <fullName evidence="4">Lipocalin-like domain-containing protein</fullName>
    </recommendedName>
</protein>
<dbReference type="PATRIC" id="fig|883079.3.peg.235"/>
<dbReference type="OrthoDB" id="8137995at2"/>
<dbReference type="AlphaFoldDB" id="K8PWE9"/>